<protein>
    <recommendedName>
        <fullName evidence="4">mannan endo-1,6-alpha-mannosidase</fullName>
        <ecNumber evidence="4">3.2.1.101</ecNumber>
    </recommendedName>
</protein>
<keyword evidence="6 11" id="KW-0378">Hydrolase</keyword>
<sequence length="576" mass="60785">MKFFLSLGAVLLPLATQAIELNVDDESSIKSVAAKYAHGLMSYYKNNASDTPKEDVGIFPKPHYWWEAGAAWGGMIEYSQFTEDSSYVDTVTQALVANFGPNNDILLPWRKSQEGNDDQAFWALALMSAIEYEFPDPKDVKTQYFDVVKGAFDNIASRWDTSSCNGGLKWQIYPENDYGYNYKNSISNGCFFALAARLARYTGNQTYADWAVKTWDWSKAVGLVSDKYEVFDGTDDKKNCTDQDHNEWSYNIGVYLHGAAALYNYTDGDEVWKKHTSGLLDHTAIFFKPYDNATDIMYEVVCETGETGAKPCNLDQQSFKAYLSRFMAKSAILAPFTKAKITNYLEKSAAAAAKSCSGGQDGVTCGSKWYTGGWDGTFGVGQQLAALEVTQALLTLKQGRAPVIRGDSKPSPSSTATPVASSKAASSAVSSAAASGASPTPSAASPSSATSSVVAVTSLGATTTPVASSTAGAVSSAVNAGPAVSSAVLGGEGKPDAGVCTCTPSSTVTVTVPPTPAAAIPTPPVPIYPNGTVPVNPPANSTRPGAPQFTGAATDMKATSFSMLGAFAVAVIVGVL</sequence>
<dbReference type="PANTHER" id="PTHR12145">
    <property type="entry name" value="MANNAN ENDO-1,6-ALPHA-MANNOSIDASE DCW1"/>
    <property type="match status" value="1"/>
</dbReference>
<evidence type="ECO:0000256" key="3">
    <source>
        <dbReference type="ARBA" id="ARBA00009699"/>
    </source>
</evidence>
<dbReference type="InterPro" id="IPR014480">
    <property type="entry name" value="Mannan-1_6-alpha_mannosidase"/>
</dbReference>
<keyword evidence="9" id="KW-0326">Glycosidase</keyword>
<dbReference type="EMBL" id="ML994676">
    <property type="protein sequence ID" value="KAF2178207.1"/>
    <property type="molecule type" value="Genomic_DNA"/>
</dbReference>
<name>A0A6A6DFH8_9PEZI</name>
<keyword evidence="12" id="KW-1185">Reference proteome</keyword>
<gene>
    <name evidence="11" type="ORF">K469DRAFT_675809</name>
</gene>
<dbReference type="InterPro" id="IPR005198">
    <property type="entry name" value="Glyco_hydro_76"/>
</dbReference>
<dbReference type="GO" id="GO:0009272">
    <property type="term" value="P:fungal-type cell wall biogenesis"/>
    <property type="evidence" value="ECO:0007669"/>
    <property type="project" value="TreeGrafter"/>
</dbReference>
<evidence type="ECO:0000313" key="12">
    <source>
        <dbReference type="Proteomes" id="UP000800200"/>
    </source>
</evidence>
<accession>A0A6A6DFH8</accession>
<dbReference type="AlphaFoldDB" id="A0A6A6DFH8"/>
<evidence type="ECO:0000256" key="10">
    <source>
        <dbReference type="SAM" id="SignalP"/>
    </source>
</evidence>
<proteinExistence type="inferred from homology"/>
<evidence type="ECO:0000256" key="1">
    <source>
        <dbReference type="ARBA" id="ARBA00001452"/>
    </source>
</evidence>
<reference evidence="11" key="1">
    <citation type="journal article" date="2020" name="Stud. Mycol.">
        <title>101 Dothideomycetes genomes: a test case for predicting lifestyles and emergence of pathogens.</title>
        <authorList>
            <person name="Haridas S."/>
            <person name="Albert R."/>
            <person name="Binder M."/>
            <person name="Bloem J."/>
            <person name="Labutti K."/>
            <person name="Salamov A."/>
            <person name="Andreopoulos B."/>
            <person name="Baker S."/>
            <person name="Barry K."/>
            <person name="Bills G."/>
            <person name="Bluhm B."/>
            <person name="Cannon C."/>
            <person name="Castanera R."/>
            <person name="Culley D."/>
            <person name="Daum C."/>
            <person name="Ezra D."/>
            <person name="Gonzalez J."/>
            <person name="Henrissat B."/>
            <person name="Kuo A."/>
            <person name="Liang C."/>
            <person name="Lipzen A."/>
            <person name="Lutzoni F."/>
            <person name="Magnuson J."/>
            <person name="Mondo S."/>
            <person name="Nolan M."/>
            <person name="Ohm R."/>
            <person name="Pangilinan J."/>
            <person name="Park H.-J."/>
            <person name="Ramirez L."/>
            <person name="Alfaro M."/>
            <person name="Sun H."/>
            <person name="Tritt A."/>
            <person name="Yoshinaga Y."/>
            <person name="Zwiers L.-H."/>
            <person name="Turgeon B."/>
            <person name="Goodwin S."/>
            <person name="Spatafora J."/>
            <person name="Crous P."/>
            <person name="Grigoriev I."/>
        </authorList>
    </citation>
    <scope>NUCLEOTIDE SEQUENCE</scope>
    <source>
        <strain evidence="11">CBS 207.26</strain>
    </source>
</reference>
<comment type="similarity">
    <text evidence="3">Belongs to the glycosyl hydrolase 76 family.</text>
</comment>
<keyword evidence="5 10" id="KW-0732">Signal</keyword>
<comment type="subcellular location">
    <subcellularLocation>
        <location evidence="2">Endomembrane system</location>
    </subcellularLocation>
</comment>
<evidence type="ECO:0000256" key="2">
    <source>
        <dbReference type="ARBA" id="ARBA00004308"/>
    </source>
</evidence>
<evidence type="ECO:0000256" key="8">
    <source>
        <dbReference type="ARBA" id="ARBA00023180"/>
    </source>
</evidence>
<dbReference type="GO" id="GO:0008496">
    <property type="term" value="F:mannan endo-1,6-alpha-mannosidase activity"/>
    <property type="evidence" value="ECO:0007669"/>
    <property type="project" value="UniProtKB-EC"/>
</dbReference>
<dbReference type="OrthoDB" id="4187847at2759"/>
<evidence type="ECO:0000256" key="5">
    <source>
        <dbReference type="ARBA" id="ARBA00022729"/>
    </source>
</evidence>
<evidence type="ECO:0000256" key="9">
    <source>
        <dbReference type="ARBA" id="ARBA00023295"/>
    </source>
</evidence>
<dbReference type="Gene3D" id="1.50.10.20">
    <property type="match status" value="1"/>
</dbReference>
<dbReference type="EC" id="3.2.1.101" evidence="4"/>
<evidence type="ECO:0000313" key="11">
    <source>
        <dbReference type="EMBL" id="KAF2178207.1"/>
    </source>
</evidence>
<dbReference type="PANTHER" id="PTHR12145:SF36">
    <property type="entry name" value="MANNAN ENDO-1,6-ALPHA-MANNOSIDASE DCW1"/>
    <property type="match status" value="1"/>
</dbReference>
<feature type="chain" id="PRO_5025404677" description="mannan endo-1,6-alpha-mannosidase" evidence="10">
    <location>
        <begin position="19"/>
        <end position="576"/>
    </location>
</feature>
<dbReference type="FunFam" id="1.50.10.20:FF:000006">
    <property type="entry name" value="Mannan endo-1,6-alpha-mannosidase"/>
    <property type="match status" value="1"/>
</dbReference>
<dbReference type="GO" id="GO:0016052">
    <property type="term" value="P:carbohydrate catabolic process"/>
    <property type="evidence" value="ECO:0007669"/>
    <property type="project" value="InterPro"/>
</dbReference>
<keyword evidence="8" id="KW-0325">Glycoprotein</keyword>
<feature type="signal peptide" evidence="10">
    <location>
        <begin position="1"/>
        <end position="18"/>
    </location>
</feature>
<keyword evidence="7" id="KW-0472">Membrane</keyword>
<evidence type="ECO:0000256" key="4">
    <source>
        <dbReference type="ARBA" id="ARBA00012350"/>
    </source>
</evidence>
<dbReference type="InterPro" id="IPR008928">
    <property type="entry name" value="6-hairpin_glycosidase_sf"/>
</dbReference>
<dbReference type="Proteomes" id="UP000800200">
    <property type="component" value="Unassembled WGS sequence"/>
</dbReference>
<evidence type="ECO:0000256" key="6">
    <source>
        <dbReference type="ARBA" id="ARBA00022801"/>
    </source>
</evidence>
<dbReference type="Pfam" id="PF03663">
    <property type="entry name" value="Glyco_hydro_76"/>
    <property type="match status" value="1"/>
</dbReference>
<evidence type="ECO:0000256" key="7">
    <source>
        <dbReference type="ARBA" id="ARBA00023136"/>
    </source>
</evidence>
<organism evidence="11 12">
    <name type="scientific">Zopfia rhizophila CBS 207.26</name>
    <dbReference type="NCBI Taxonomy" id="1314779"/>
    <lineage>
        <taxon>Eukaryota</taxon>
        <taxon>Fungi</taxon>
        <taxon>Dikarya</taxon>
        <taxon>Ascomycota</taxon>
        <taxon>Pezizomycotina</taxon>
        <taxon>Dothideomycetes</taxon>
        <taxon>Dothideomycetes incertae sedis</taxon>
        <taxon>Zopfiaceae</taxon>
        <taxon>Zopfia</taxon>
    </lineage>
</organism>
<comment type="catalytic activity">
    <reaction evidence="1">
        <text>Random hydrolysis of (1-&gt;6)-alpha-D-mannosidic linkages in unbranched (1-&gt;6)-mannans.</text>
        <dbReference type="EC" id="3.2.1.101"/>
    </reaction>
</comment>
<dbReference type="GO" id="GO:0012505">
    <property type="term" value="C:endomembrane system"/>
    <property type="evidence" value="ECO:0007669"/>
    <property type="project" value="UniProtKB-SubCell"/>
</dbReference>
<dbReference type="SUPFAM" id="SSF48208">
    <property type="entry name" value="Six-hairpin glycosidases"/>
    <property type="match status" value="1"/>
</dbReference>